<name>A0A7S2RCA9_9STRA</name>
<dbReference type="GO" id="GO:0008270">
    <property type="term" value="F:zinc ion binding"/>
    <property type="evidence" value="ECO:0007669"/>
    <property type="project" value="UniProtKB-KW"/>
</dbReference>
<comment type="similarity">
    <text evidence="1">Belongs to the TUB family.</text>
</comment>
<dbReference type="PANTHER" id="PTHR16517">
    <property type="entry name" value="TUBBY-RELATED"/>
    <property type="match status" value="1"/>
</dbReference>
<keyword evidence="2" id="KW-0863">Zinc-finger</keyword>
<dbReference type="CDD" id="cd16448">
    <property type="entry name" value="RING-H2"/>
    <property type="match status" value="1"/>
</dbReference>
<dbReference type="SUPFAM" id="SSF54518">
    <property type="entry name" value="Tubby C-terminal domain-like"/>
    <property type="match status" value="1"/>
</dbReference>
<accession>A0A7S2RCA9</accession>
<dbReference type="InterPro" id="IPR000007">
    <property type="entry name" value="Tubby_C"/>
</dbReference>
<evidence type="ECO:0000259" key="4">
    <source>
        <dbReference type="PROSITE" id="PS50089"/>
    </source>
</evidence>
<sequence>MRRLSEYVRHRSSTQESRDSSGSFTGDGMDTTRRRARSDAPRAMLRRRAQSEYSGSARFIEISKATPASAGPMDRLFGRAAAASSASATGGDPTTPRHARLGSRKDSSVHAVDLAVLQSMALTEAQANADSASAMGICELETQPKFEEVKELEEDLEEENCLICMGRFTAKRPSIPIPCKKTCNLAPVHAKCIFEWKEQKKGMGTCPLCRSELGFIDYTPPDLLQTSTLVMFNARKQFVQTPIPQGANMIRCYIIARNGFWGSPVKYEFYLQAITTLHYPSGDLPSPESPAKGDRLLMTAYKKMSKWGSSIIDISLDEACKDFDKASHNYLGTINSTITGLEHTMVAPFKSTAHGSTSGGQRELASVIYSQNRVGAGSGPRRMQVVVPTVMELNEDNVADTTPGFLSSPNNASQASAANTEVDVDIDSDDEDEAQSTKRFVTEVYRPSSKSDNMANLLRKRQLGSTENEERTNLLFGQNKDPYWLESIQAFSLDFRGRVTLPSNKNFQLELDCSPDAIVMQFGKVVAAEDGQAFSIYTVDLQWPLSPLQAFAISLTACDRKALVA</sequence>
<keyword evidence="2" id="KW-0862">Zinc</keyword>
<dbReference type="SUPFAM" id="SSF57850">
    <property type="entry name" value="RING/U-box"/>
    <property type="match status" value="1"/>
</dbReference>
<feature type="region of interest" description="Disordered" evidence="3">
    <location>
        <begin position="81"/>
        <end position="105"/>
    </location>
</feature>
<dbReference type="Pfam" id="PF01167">
    <property type="entry name" value="Tub"/>
    <property type="match status" value="1"/>
</dbReference>
<feature type="compositionally biased region" description="Basic and acidic residues" evidence="3">
    <location>
        <begin position="30"/>
        <end position="40"/>
    </location>
</feature>
<evidence type="ECO:0000256" key="1">
    <source>
        <dbReference type="ARBA" id="ARBA00007129"/>
    </source>
</evidence>
<protein>
    <recommendedName>
        <fullName evidence="4">RING-type domain-containing protein</fullName>
    </recommendedName>
</protein>
<keyword evidence="2" id="KW-0479">Metal-binding</keyword>
<organism evidence="5">
    <name type="scientific">Mucochytrium quahogii</name>
    <dbReference type="NCBI Taxonomy" id="96639"/>
    <lineage>
        <taxon>Eukaryota</taxon>
        <taxon>Sar</taxon>
        <taxon>Stramenopiles</taxon>
        <taxon>Bigyra</taxon>
        <taxon>Labyrinthulomycetes</taxon>
        <taxon>Thraustochytrida</taxon>
        <taxon>Thraustochytriidae</taxon>
        <taxon>Mucochytrium</taxon>
    </lineage>
</organism>
<dbReference type="PRINTS" id="PR01573">
    <property type="entry name" value="SUPERTUBBY"/>
</dbReference>
<feature type="domain" description="RING-type" evidence="4">
    <location>
        <begin position="161"/>
        <end position="210"/>
    </location>
</feature>
<dbReference type="InterPro" id="IPR025659">
    <property type="entry name" value="Tubby-like_C"/>
</dbReference>
<proteinExistence type="inferred from homology"/>
<dbReference type="Gene3D" id="3.20.90.10">
    <property type="entry name" value="Tubby Protein, Chain A"/>
    <property type="match status" value="1"/>
</dbReference>
<evidence type="ECO:0000256" key="2">
    <source>
        <dbReference type="PROSITE-ProRule" id="PRU00175"/>
    </source>
</evidence>
<dbReference type="InterPro" id="IPR013083">
    <property type="entry name" value="Znf_RING/FYVE/PHD"/>
</dbReference>
<gene>
    <name evidence="5" type="ORF">QSP1433_LOCUS1473</name>
</gene>
<evidence type="ECO:0000313" key="5">
    <source>
        <dbReference type="EMBL" id="CAD9665752.1"/>
    </source>
</evidence>
<dbReference type="EMBL" id="HBHK01002519">
    <property type="protein sequence ID" value="CAD9665752.1"/>
    <property type="molecule type" value="Transcribed_RNA"/>
</dbReference>
<dbReference type="Gene3D" id="3.30.40.10">
    <property type="entry name" value="Zinc/RING finger domain, C3HC4 (zinc finger)"/>
    <property type="match status" value="1"/>
</dbReference>
<feature type="region of interest" description="Disordered" evidence="3">
    <location>
        <begin position="1"/>
        <end position="51"/>
    </location>
</feature>
<evidence type="ECO:0000256" key="3">
    <source>
        <dbReference type="SAM" id="MobiDB-lite"/>
    </source>
</evidence>
<dbReference type="PROSITE" id="PS50089">
    <property type="entry name" value="ZF_RING_2"/>
    <property type="match status" value="1"/>
</dbReference>
<dbReference type="InterPro" id="IPR001841">
    <property type="entry name" value="Znf_RING"/>
</dbReference>
<dbReference type="AlphaFoldDB" id="A0A7S2RCA9"/>
<reference evidence="5" key="1">
    <citation type="submission" date="2021-01" db="EMBL/GenBank/DDBJ databases">
        <authorList>
            <person name="Corre E."/>
            <person name="Pelletier E."/>
            <person name="Niang G."/>
            <person name="Scheremetjew M."/>
            <person name="Finn R."/>
            <person name="Kale V."/>
            <person name="Holt S."/>
            <person name="Cochrane G."/>
            <person name="Meng A."/>
            <person name="Brown T."/>
            <person name="Cohen L."/>
        </authorList>
    </citation>
    <scope>NUCLEOTIDE SEQUENCE</scope>
    <source>
        <strain evidence="5">NY070348D</strain>
    </source>
</reference>
<dbReference type="PANTHER" id="PTHR16517:SF7">
    <property type="entry name" value="PROTEIN KING TUBBY"/>
    <property type="match status" value="1"/>
</dbReference>